<organism evidence="1 2">
    <name type="scientific">Smittium culicis</name>
    <dbReference type="NCBI Taxonomy" id="133412"/>
    <lineage>
        <taxon>Eukaryota</taxon>
        <taxon>Fungi</taxon>
        <taxon>Fungi incertae sedis</taxon>
        <taxon>Zoopagomycota</taxon>
        <taxon>Kickxellomycotina</taxon>
        <taxon>Harpellomycetes</taxon>
        <taxon>Harpellales</taxon>
        <taxon>Legeriomycetaceae</taxon>
        <taxon>Smittium</taxon>
    </lineage>
</organism>
<proteinExistence type="predicted"/>
<reference evidence="2" key="1">
    <citation type="submission" date="2017-01" db="EMBL/GenBank/DDBJ databases">
        <authorList>
            <person name="Wang Y."/>
            <person name="White M."/>
            <person name="Kvist S."/>
            <person name="Moncalvo J.-M."/>
        </authorList>
    </citation>
    <scope>NUCLEOTIDE SEQUENCE [LARGE SCALE GENOMIC DNA]</scope>
    <source>
        <strain evidence="2">ID-206-W2</strain>
    </source>
</reference>
<gene>
    <name evidence="1" type="ORF">AYI69_g6304</name>
</gene>
<accession>A0A1R1Y041</accession>
<evidence type="ECO:0000313" key="2">
    <source>
        <dbReference type="Proteomes" id="UP000187429"/>
    </source>
</evidence>
<dbReference type="EMBL" id="LSSM01002817">
    <property type="protein sequence ID" value="OMJ20215.1"/>
    <property type="molecule type" value="Genomic_DNA"/>
</dbReference>
<dbReference type="AlphaFoldDB" id="A0A1R1Y041"/>
<name>A0A1R1Y041_9FUNG</name>
<evidence type="ECO:0000313" key="1">
    <source>
        <dbReference type="EMBL" id="OMJ20215.1"/>
    </source>
</evidence>
<dbReference type="Proteomes" id="UP000187429">
    <property type="component" value="Unassembled WGS sequence"/>
</dbReference>
<protein>
    <submittedName>
        <fullName evidence="1">Uncharacterized protein</fullName>
    </submittedName>
</protein>
<sequence length="78" mass="8483">MTNVKVVFRERIDPPGYSKIGFLEKDAGSSFPSMFVCSSTAPTAYPEASVLRIKGRLKSGCFNDGSFKRISVTDLDAS</sequence>
<comment type="caution">
    <text evidence="1">The sequence shown here is derived from an EMBL/GenBank/DDBJ whole genome shotgun (WGS) entry which is preliminary data.</text>
</comment>
<keyword evidence="2" id="KW-1185">Reference proteome</keyword>